<feature type="transmembrane region" description="Helical" evidence="7">
    <location>
        <begin position="373"/>
        <end position="392"/>
    </location>
</feature>
<gene>
    <name evidence="9" type="primary">ywoD</name>
    <name evidence="9" type="ORF">BN1211_5260</name>
    <name evidence="10" type="ORF">CYBJADRAFT_162622</name>
</gene>
<dbReference type="Proteomes" id="UP000038830">
    <property type="component" value="Unassembled WGS sequence"/>
</dbReference>
<evidence type="ECO:0000256" key="5">
    <source>
        <dbReference type="ARBA" id="ARBA00023136"/>
    </source>
</evidence>
<dbReference type="GO" id="GO:0022857">
    <property type="term" value="F:transmembrane transporter activity"/>
    <property type="evidence" value="ECO:0007669"/>
    <property type="project" value="InterPro"/>
</dbReference>
<keyword evidence="2" id="KW-0813">Transport</keyword>
<evidence type="ECO:0000256" key="1">
    <source>
        <dbReference type="ARBA" id="ARBA00004141"/>
    </source>
</evidence>
<dbReference type="InterPro" id="IPR020846">
    <property type="entry name" value="MFS_dom"/>
</dbReference>
<reference evidence="9" key="1">
    <citation type="submission" date="2014-12" db="EMBL/GenBank/DDBJ databases">
        <authorList>
            <person name="Jaenicke S."/>
        </authorList>
    </citation>
    <scope>NUCLEOTIDE SEQUENCE [LARGE SCALE GENOMIC DNA]</scope>
    <source>
        <strain evidence="9">CBS1600</strain>
    </source>
</reference>
<evidence type="ECO:0000256" key="2">
    <source>
        <dbReference type="ARBA" id="ARBA00022448"/>
    </source>
</evidence>
<evidence type="ECO:0000256" key="7">
    <source>
        <dbReference type="SAM" id="Phobius"/>
    </source>
</evidence>
<dbReference type="Gene3D" id="1.20.1720.10">
    <property type="entry name" value="Multidrug resistance protein D"/>
    <property type="match status" value="1"/>
</dbReference>
<name>A0A0H5C8S0_CYBJN</name>
<feature type="transmembrane region" description="Helical" evidence="7">
    <location>
        <begin position="93"/>
        <end position="110"/>
    </location>
</feature>
<evidence type="ECO:0000259" key="8">
    <source>
        <dbReference type="PROSITE" id="PS50850"/>
    </source>
</evidence>
<dbReference type="OMA" id="FGVMDNA"/>
<dbReference type="OrthoDB" id="440755at2759"/>
<dbReference type="PANTHER" id="PTHR42718:SF9">
    <property type="entry name" value="MAJOR FACILITATOR SUPERFAMILY MULTIDRUG TRANSPORTER MFSC"/>
    <property type="match status" value="1"/>
</dbReference>
<keyword evidence="5 7" id="KW-0472">Membrane</keyword>
<dbReference type="RefSeq" id="XP_020070272.1">
    <property type="nucleotide sequence ID" value="XM_020213702.1"/>
</dbReference>
<feature type="transmembrane region" description="Helical" evidence="7">
    <location>
        <begin position="404"/>
        <end position="423"/>
    </location>
</feature>
<evidence type="ECO:0000313" key="10">
    <source>
        <dbReference type="EMBL" id="ODV73233.1"/>
    </source>
</evidence>
<dbReference type="Pfam" id="PF07690">
    <property type="entry name" value="MFS_1"/>
    <property type="match status" value="1"/>
</dbReference>
<feature type="transmembrane region" description="Helical" evidence="7">
    <location>
        <begin position="345"/>
        <end position="366"/>
    </location>
</feature>
<dbReference type="InterPro" id="IPR036259">
    <property type="entry name" value="MFS_trans_sf"/>
</dbReference>
<feature type="transmembrane region" description="Helical" evidence="7">
    <location>
        <begin position="487"/>
        <end position="505"/>
    </location>
</feature>
<evidence type="ECO:0000313" key="11">
    <source>
        <dbReference type="Proteomes" id="UP000038830"/>
    </source>
</evidence>
<organism evidence="9 11">
    <name type="scientific">Cyberlindnera jadinii (strain ATCC 18201 / CBS 1600 / BCRC 20928 / JCM 3617 / NBRC 0987 / NRRL Y-1542)</name>
    <name type="common">Torula yeast</name>
    <name type="synonym">Candida utilis</name>
    <dbReference type="NCBI Taxonomy" id="983966"/>
    <lineage>
        <taxon>Eukaryota</taxon>
        <taxon>Fungi</taxon>
        <taxon>Dikarya</taxon>
        <taxon>Ascomycota</taxon>
        <taxon>Saccharomycotina</taxon>
        <taxon>Saccharomycetes</taxon>
        <taxon>Phaffomycetales</taxon>
        <taxon>Phaffomycetaceae</taxon>
        <taxon>Cyberlindnera</taxon>
    </lineage>
</organism>
<keyword evidence="4 7" id="KW-1133">Transmembrane helix</keyword>
<dbReference type="Gene3D" id="1.20.1250.20">
    <property type="entry name" value="MFS general substrate transporter like domains"/>
    <property type="match status" value="1"/>
</dbReference>
<feature type="transmembrane region" description="Helical" evidence="7">
    <location>
        <begin position="26"/>
        <end position="51"/>
    </location>
</feature>
<feature type="domain" description="Major facilitator superfamily (MFS) profile" evidence="8">
    <location>
        <begin position="28"/>
        <end position="510"/>
    </location>
</feature>
<dbReference type="AlphaFoldDB" id="A0A0H5C8S0"/>
<proteinExistence type="predicted"/>
<keyword evidence="3 7" id="KW-0812">Transmembrane</keyword>
<dbReference type="Proteomes" id="UP000094389">
    <property type="component" value="Unassembled WGS sequence"/>
</dbReference>
<feature type="transmembrane region" description="Helical" evidence="7">
    <location>
        <begin position="153"/>
        <end position="178"/>
    </location>
</feature>
<dbReference type="InterPro" id="IPR011701">
    <property type="entry name" value="MFS"/>
</dbReference>
<dbReference type="SUPFAM" id="SSF103473">
    <property type="entry name" value="MFS general substrate transporter"/>
    <property type="match status" value="1"/>
</dbReference>
<feature type="transmembrane region" description="Helical" evidence="7">
    <location>
        <begin position="220"/>
        <end position="240"/>
    </location>
</feature>
<feature type="region of interest" description="Disordered" evidence="6">
    <location>
        <begin position="510"/>
        <end position="534"/>
    </location>
</feature>
<keyword evidence="12" id="KW-1185">Reference proteome</keyword>
<evidence type="ECO:0000256" key="3">
    <source>
        <dbReference type="ARBA" id="ARBA00022692"/>
    </source>
</evidence>
<evidence type="ECO:0000313" key="12">
    <source>
        <dbReference type="Proteomes" id="UP000094389"/>
    </source>
</evidence>
<reference evidence="11" key="2">
    <citation type="journal article" date="2015" name="J. Biotechnol.">
        <title>The structure of the Cyberlindnera jadinii genome and its relation to Candida utilis analyzed by the occurrence of single nucleotide polymorphisms.</title>
        <authorList>
            <person name="Rupp O."/>
            <person name="Brinkrolf K."/>
            <person name="Buerth C."/>
            <person name="Kunigo M."/>
            <person name="Schneider J."/>
            <person name="Jaenicke S."/>
            <person name="Goesmann A."/>
            <person name="Puehler A."/>
            <person name="Jaeger K.-E."/>
            <person name="Ernst J.F."/>
        </authorList>
    </citation>
    <scope>NUCLEOTIDE SEQUENCE [LARGE SCALE GENOMIC DNA]</scope>
    <source>
        <strain evidence="11">ATCC 18201 / CBS 1600 / BCRC 20928 / JCM 3617 / NBRC 0987 / NRRL Y-1542</strain>
    </source>
</reference>
<dbReference type="GeneID" id="30988098"/>
<accession>A0A1E4S179</accession>
<dbReference type="GO" id="GO:0016020">
    <property type="term" value="C:membrane"/>
    <property type="evidence" value="ECO:0007669"/>
    <property type="project" value="UniProtKB-SubCell"/>
</dbReference>
<sequence length="534" mass="58608">MSFKQIVYQIHTRLQSIYPVEKRSKALAFAFVAIGVAMDNLNVAGSMATMYSTLEHFHSTTTTVSWVLSAYALTLGAFIMLGGKLTDILGPDVVFISSLFITGLFALICAGIENQIIVLIVFRALQGITASFTIPSGFAIAGNYFEAKSLGNALVVLMAAYTSVLGFGFVIGGAFSVSSIGYKGIYYLTFALSVLISMILYIIHVPIAKPQAHKDTKLKYLDFGGSALFVIGILLITLGLTEGGDSWKKPSAYIPLPVGVLVLVGAFVFELVIIQNRKDRVDSRADAKGQDSYLYKVHMLIPREMMFLPNFFPFVICTLLAFIYFIMMVSGLTQYHQYVEGDSPLITGVKILPLSIGLCLLAILNLETLFYRIGMKAVLIFSQVVAVFMLLWMSRQRYDSLHGYWVYELVPLFLFGAAINIYYSIYINAMLRRTPVHLQGVTSGFLQTIGQVGICIGNALTATVLGEIEIATTSDERERMQSKIDNIFYITLACSAAATITLFFISDQKSADGAPSDESVEEVQASCDSKELQV</sequence>
<accession>A0A0H5C8S0</accession>
<feature type="transmembrane region" description="Helical" evidence="7">
    <location>
        <begin position="184"/>
        <end position="208"/>
    </location>
</feature>
<feature type="transmembrane region" description="Helical" evidence="7">
    <location>
        <begin position="311"/>
        <end position="333"/>
    </location>
</feature>
<evidence type="ECO:0000256" key="4">
    <source>
        <dbReference type="ARBA" id="ARBA00022989"/>
    </source>
</evidence>
<dbReference type="PANTHER" id="PTHR42718">
    <property type="entry name" value="MAJOR FACILITATOR SUPERFAMILY MULTIDRUG TRANSPORTER MFSC"/>
    <property type="match status" value="1"/>
</dbReference>
<dbReference type="STRING" id="983966.A0A0H5C8S0"/>
<protein>
    <submittedName>
        <fullName evidence="10">MFS general substrate transporter</fullName>
    </submittedName>
    <submittedName>
        <fullName evidence="9">YwoD protein</fullName>
    </submittedName>
</protein>
<dbReference type="EMBL" id="CDQK01000006">
    <property type="protein sequence ID" value="CEP24437.1"/>
    <property type="molecule type" value="Genomic_DNA"/>
</dbReference>
<dbReference type="EMBL" id="KV453931">
    <property type="protein sequence ID" value="ODV73233.1"/>
    <property type="molecule type" value="Genomic_DNA"/>
</dbReference>
<feature type="transmembrane region" description="Helical" evidence="7">
    <location>
        <begin position="252"/>
        <end position="274"/>
    </location>
</feature>
<evidence type="ECO:0000256" key="6">
    <source>
        <dbReference type="SAM" id="MobiDB-lite"/>
    </source>
</evidence>
<dbReference type="PROSITE" id="PS50850">
    <property type="entry name" value="MFS"/>
    <property type="match status" value="1"/>
</dbReference>
<feature type="transmembrane region" description="Helical" evidence="7">
    <location>
        <begin position="116"/>
        <end position="141"/>
    </location>
</feature>
<reference evidence="10 12" key="3">
    <citation type="journal article" date="2016" name="Proc. Natl. Acad. Sci. U.S.A.">
        <title>Comparative genomics of biotechnologically important yeasts.</title>
        <authorList>
            <person name="Riley R."/>
            <person name="Haridas S."/>
            <person name="Wolfe K.H."/>
            <person name="Lopes M.R."/>
            <person name="Hittinger C.T."/>
            <person name="Goeker M."/>
            <person name="Salamov A.A."/>
            <person name="Wisecaver J.H."/>
            <person name="Long T.M."/>
            <person name="Calvey C.H."/>
            <person name="Aerts A.L."/>
            <person name="Barry K.W."/>
            <person name="Choi C."/>
            <person name="Clum A."/>
            <person name="Coughlan A.Y."/>
            <person name="Deshpande S."/>
            <person name="Douglass A.P."/>
            <person name="Hanson S.J."/>
            <person name="Klenk H.-P."/>
            <person name="LaButti K.M."/>
            <person name="Lapidus A."/>
            <person name="Lindquist E.A."/>
            <person name="Lipzen A.M."/>
            <person name="Meier-Kolthoff J.P."/>
            <person name="Ohm R.A."/>
            <person name="Otillar R.P."/>
            <person name="Pangilinan J.L."/>
            <person name="Peng Y."/>
            <person name="Rokas A."/>
            <person name="Rosa C.A."/>
            <person name="Scheuner C."/>
            <person name="Sibirny A.A."/>
            <person name="Slot J.C."/>
            <person name="Stielow J.B."/>
            <person name="Sun H."/>
            <person name="Kurtzman C.P."/>
            <person name="Blackwell M."/>
            <person name="Grigoriev I.V."/>
            <person name="Jeffries T.W."/>
        </authorList>
    </citation>
    <scope>NUCLEOTIDE SEQUENCE [LARGE SCALE GENOMIC DNA]</scope>
    <source>
        <strain evidence="12">ATCC 18201 / CBS 1600 / BCRC 20928 / JCM 3617 / NBRC 0987 / NRRL Y-1542</strain>
        <strain evidence="10">NRRL Y-1542</strain>
    </source>
</reference>
<feature type="transmembrane region" description="Helical" evidence="7">
    <location>
        <begin position="63"/>
        <end position="81"/>
    </location>
</feature>
<comment type="subcellular location">
    <subcellularLocation>
        <location evidence="1">Membrane</location>
        <topology evidence="1">Multi-pass membrane protein</topology>
    </subcellularLocation>
</comment>
<evidence type="ECO:0000313" key="9">
    <source>
        <dbReference type="EMBL" id="CEP24437.1"/>
    </source>
</evidence>